<feature type="compositionally biased region" description="Basic and acidic residues" evidence="1">
    <location>
        <begin position="133"/>
        <end position="153"/>
    </location>
</feature>
<feature type="region of interest" description="Disordered" evidence="1">
    <location>
        <begin position="206"/>
        <end position="268"/>
    </location>
</feature>
<feature type="compositionally biased region" description="Low complexity" evidence="1">
    <location>
        <begin position="23"/>
        <end position="49"/>
    </location>
</feature>
<gene>
    <name evidence="2" type="ORF">DBRI1063_LOCUS2065</name>
</gene>
<feature type="region of interest" description="Disordered" evidence="1">
    <location>
        <begin position="1"/>
        <end position="80"/>
    </location>
</feature>
<dbReference type="AlphaFoldDB" id="A0A7S1YPW4"/>
<feature type="region of interest" description="Disordered" evidence="1">
    <location>
        <begin position="96"/>
        <end position="153"/>
    </location>
</feature>
<sequence length="301" mass="34296">MTPRHDEPNELTSSNENDDNHNKNNNNLNKSQGKKISVGSDSVSGVGDIYSRNLTSSSSGRGSASGWTICPLCPPKRNNQKKYALGRGIASHLHAVHTPWKAHESKRQRKLREGGQKRYINELRRQQRKRKLSEHQEETGDKSKEVDNDIDNREIGNTWKKEIDVELKDGKEKTTKQVKAPTPEQIREWNERVVQITAQVEQEFLAQQQQSDAPTNQISSSSLPQQPPTKKRRRNNNHNEPKNATTTTKNDNYIPAGYDRNGNQTSSYQDSLPIFLKFASDGDLDGLRQHVVQQQQQQQQQ</sequence>
<name>A0A7S1YPW4_9STRA</name>
<feature type="compositionally biased region" description="Basic and acidic residues" evidence="1">
    <location>
        <begin position="101"/>
        <end position="125"/>
    </location>
</feature>
<feature type="compositionally biased region" description="Low complexity" evidence="1">
    <location>
        <begin position="56"/>
        <end position="66"/>
    </location>
</feature>
<protein>
    <submittedName>
        <fullName evidence="2">Uncharacterized protein</fullName>
    </submittedName>
</protein>
<feature type="compositionally biased region" description="Polar residues" evidence="1">
    <location>
        <begin position="242"/>
        <end position="251"/>
    </location>
</feature>
<organism evidence="2">
    <name type="scientific">Ditylum brightwellii</name>
    <dbReference type="NCBI Taxonomy" id="49249"/>
    <lineage>
        <taxon>Eukaryota</taxon>
        <taxon>Sar</taxon>
        <taxon>Stramenopiles</taxon>
        <taxon>Ochrophyta</taxon>
        <taxon>Bacillariophyta</taxon>
        <taxon>Mediophyceae</taxon>
        <taxon>Lithodesmiophycidae</taxon>
        <taxon>Lithodesmiales</taxon>
        <taxon>Lithodesmiaceae</taxon>
        <taxon>Ditylum</taxon>
    </lineage>
</organism>
<accession>A0A7S1YPW4</accession>
<evidence type="ECO:0000256" key="1">
    <source>
        <dbReference type="SAM" id="MobiDB-lite"/>
    </source>
</evidence>
<reference evidence="2" key="1">
    <citation type="submission" date="2021-01" db="EMBL/GenBank/DDBJ databases">
        <authorList>
            <person name="Corre E."/>
            <person name="Pelletier E."/>
            <person name="Niang G."/>
            <person name="Scheremetjew M."/>
            <person name="Finn R."/>
            <person name="Kale V."/>
            <person name="Holt S."/>
            <person name="Cochrane G."/>
            <person name="Meng A."/>
            <person name="Brown T."/>
            <person name="Cohen L."/>
        </authorList>
    </citation>
    <scope>NUCLEOTIDE SEQUENCE</scope>
    <source>
        <strain evidence="2">Pop2</strain>
    </source>
</reference>
<dbReference type="EMBL" id="HBGN01003099">
    <property type="protein sequence ID" value="CAD9315658.1"/>
    <property type="molecule type" value="Transcribed_RNA"/>
</dbReference>
<proteinExistence type="predicted"/>
<evidence type="ECO:0000313" key="2">
    <source>
        <dbReference type="EMBL" id="CAD9315658.1"/>
    </source>
</evidence>